<name>A0A7Y0FN95_9BACT</name>
<dbReference type="Pfam" id="PF13568">
    <property type="entry name" value="OMP_b-brl_2"/>
    <property type="match status" value="1"/>
</dbReference>
<comment type="caution">
    <text evidence="4">The sequence shown here is derived from an EMBL/GenBank/DDBJ whole genome shotgun (WGS) entry which is preliminary data.</text>
</comment>
<feature type="region of interest" description="Disordered" evidence="1">
    <location>
        <begin position="263"/>
        <end position="303"/>
    </location>
</feature>
<feature type="compositionally biased region" description="Pro residues" evidence="1">
    <location>
        <begin position="292"/>
        <end position="303"/>
    </location>
</feature>
<dbReference type="RefSeq" id="WP_169531897.1">
    <property type="nucleotide sequence ID" value="NZ_JABBGH010000002.1"/>
</dbReference>
<feature type="signal peptide" evidence="2">
    <location>
        <begin position="1"/>
        <end position="21"/>
    </location>
</feature>
<evidence type="ECO:0000313" key="4">
    <source>
        <dbReference type="EMBL" id="NML66239.1"/>
    </source>
</evidence>
<feature type="domain" description="Outer membrane protein beta-barrel" evidence="3">
    <location>
        <begin position="33"/>
        <end position="222"/>
    </location>
</feature>
<dbReference type="AlphaFoldDB" id="A0A7Y0FN95"/>
<keyword evidence="5" id="KW-1185">Reference proteome</keyword>
<dbReference type="Proteomes" id="UP000559626">
    <property type="component" value="Unassembled WGS sequence"/>
</dbReference>
<evidence type="ECO:0000259" key="3">
    <source>
        <dbReference type="Pfam" id="PF13568"/>
    </source>
</evidence>
<dbReference type="EMBL" id="JABBGH010000002">
    <property type="protein sequence ID" value="NML66239.1"/>
    <property type="molecule type" value="Genomic_DNA"/>
</dbReference>
<gene>
    <name evidence="4" type="ORF">HHL22_13585</name>
</gene>
<protein>
    <submittedName>
        <fullName evidence="4">PorT family protein</fullName>
    </submittedName>
</protein>
<proteinExistence type="predicted"/>
<feature type="chain" id="PRO_5031164538" evidence="2">
    <location>
        <begin position="22"/>
        <end position="303"/>
    </location>
</feature>
<sequence>MRPSFTLMAGLLALAARPAQAQFIRAYLPPDEQAQQNQLNVARPHRLLVNIKAGFSLTTYTGGGYIGWRTGLTTGYSAGLAGAVRLARRWAAQAEVLYAGKGVQYDTYWYRGGSNWPTSQPFDNVYEAALHYVDLPLLLSYGPGSGSRPGWFVVAGPQLSLAFDKQETVRPGSVSNADDYRETLNGDAKSLTRWGRGYVVGLGIQAQPSGVVGVELRYSGDFSNVYRDGYGSGALFAGSSNRFHNGALMLQVNIGLRGGKVQRGGLPIESGPGEFPPPPSQQVAPGRSLAPVPRPQPAKPVGN</sequence>
<reference evidence="4 5" key="1">
    <citation type="submission" date="2020-04" db="EMBL/GenBank/DDBJ databases">
        <title>Hymenobacter polaris sp. nov., isolated from Arctic soil.</title>
        <authorList>
            <person name="Dahal R.H."/>
        </authorList>
    </citation>
    <scope>NUCLEOTIDE SEQUENCE [LARGE SCALE GENOMIC DNA]</scope>
    <source>
        <strain evidence="4 5">RP-2-7</strain>
    </source>
</reference>
<evidence type="ECO:0000256" key="2">
    <source>
        <dbReference type="SAM" id="SignalP"/>
    </source>
</evidence>
<evidence type="ECO:0000256" key="1">
    <source>
        <dbReference type="SAM" id="MobiDB-lite"/>
    </source>
</evidence>
<dbReference type="InterPro" id="IPR025665">
    <property type="entry name" value="Beta-barrel_OMP_2"/>
</dbReference>
<evidence type="ECO:0000313" key="5">
    <source>
        <dbReference type="Proteomes" id="UP000559626"/>
    </source>
</evidence>
<keyword evidence="2" id="KW-0732">Signal</keyword>
<accession>A0A7Y0FN95</accession>
<organism evidence="4 5">
    <name type="scientific">Hymenobacter polaris</name>
    <dbReference type="NCBI Taxonomy" id="2682546"/>
    <lineage>
        <taxon>Bacteria</taxon>
        <taxon>Pseudomonadati</taxon>
        <taxon>Bacteroidota</taxon>
        <taxon>Cytophagia</taxon>
        <taxon>Cytophagales</taxon>
        <taxon>Hymenobacteraceae</taxon>
        <taxon>Hymenobacter</taxon>
    </lineage>
</organism>